<proteinExistence type="inferred from homology"/>
<evidence type="ECO:0000313" key="7">
    <source>
        <dbReference type="Proteomes" id="UP000198949"/>
    </source>
</evidence>
<evidence type="ECO:0000256" key="1">
    <source>
        <dbReference type="ARBA" id="ARBA00009437"/>
    </source>
</evidence>
<dbReference type="InterPro" id="IPR036388">
    <property type="entry name" value="WH-like_DNA-bd_sf"/>
</dbReference>
<accession>A0A1G6ZKT9</accession>
<reference evidence="7" key="1">
    <citation type="submission" date="2016-10" db="EMBL/GenBank/DDBJ databases">
        <authorList>
            <person name="Varghese N."/>
            <person name="Submissions S."/>
        </authorList>
    </citation>
    <scope>NUCLEOTIDE SEQUENCE [LARGE SCALE GENOMIC DNA]</scope>
    <source>
        <strain evidence="7">CGMCC 4.3516</strain>
    </source>
</reference>
<sequence>MRIEQLEYIAAVTRHGSLRRASEHLHVSQPALSEAISKLERELGVTLLERRRDGTRITVRGKELLEHMFGVLEAVDRLQSAAVAGAARPIRIGTVNAGTASLLIPAIRDFRSGRPDTRVEVRALQQDEIETGLADGSLDVGLVNTLDDFAVPPRLDGVVLRRGRPVAVLPSSHRLAARPEVGAEDLRAETFIGMRAGYVMHRFAMQLFEGRPPAAWHSVDGAEMGKLLVAEGLGATILPDYSVDGDPLERGGLITMRPIKDDRTRVTMRLLRRRGGRFPAVVDDLVARFTAQVARTQPG</sequence>
<dbReference type="SUPFAM" id="SSF46785">
    <property type="entry name" value="Winged helix' DNA-binding domain"/>
    <property type="match status" value="1"/>
</dbReference>
<organism evidence="6 7">
    <name type="scientific">Glycomyces harbinensis</name>
    <dbReference type="NCBI Taxonomy" id="58114"/>
    <lineage>
        <taxon>Bacteria</taxon>
        <taxon>Bacillati</taxon>
        <taxon>Actinomycetota</taxon>
        <taxon>Actinomycetes</taxon>
        <taxon>Glycomycetales</taxon>
        <taxon>Glycomycetaceae</taxon>
        <taxon>Glycomyces</taxon>
    </lineage>
</organism>
<evidence type="ECO:0000256" key="3">
    <source>
        <dbReference type="ARBA" id="ARBA00023125"/>
    </source>
</evidence>
<feature type="domain" description="HTH lysR-type" evidence="5">
    <location>
        <begin position="1"/>
        <end position="58"/>
    </location>
</feature>
<dbReference type="InterPro" id="IPR005119">
    <property type="entry name" value="LysR_subst-bd"/>
</dbReference>
<name>A0A1G6ZKT9_9ACTN</name>
<dbReference type="OrthoDB" id="3181812at2"/>
<dbReference type="Proteomes" id="UP000198949">
    <property type="component" value="Unassembled WGS sequence"/>
</dbReference>
<dbReference type="FunFam" id="1.10.10.10:FF:000001">
    <property type="entry name" value="LysR family transcriptional regulator"/>
    <property type="match status" value="1"/>
</dbReference>
<dbReference type="EMBL" id="FNAD01000011">
    <property type="protein sequence ID" value="SDE03151.1"/>
    <property type="molecule type" value="Genomic_DNA"/>
</dbReference>
<dbReference type="PANTHER" id="PTHR30346">
    <property type="entry name" value="TRANSCRIPTIONAL DUAL REGULATOR HCAR-RELATED"/>
    <property type="match status" value="1"/>
</dbReference>
<dbReference type="STRING" id="58114.SAMN05216270_11162"/>
<gene>
    <name evidence="6" type="ORF">SAMN05216270_11162</name>
</gene>
<keyword evidence="2" id="KW-0805">Transcription regulation</keyword>
<dbReference type="AlphaFoldDB" id="A0A1G6ZKT9"/>
<evidence type="ECO:0000313" key="6">
    <source>
        <dbReference type="EMBL" id="SDE03151.1"/>
    </source>
</evidence>
<keyword evidence="4" id="KW-0804">Transcription</keyword>
<evidence type="ECO:0000259" key="5">
    <source>
        <dbReference type="PROSITE" id="PS50931"/>
    </source>
</evidence>
<keyword evidence="7" id="KW-1185">Reference proteome</keyword>
<dbReference type="InterPro" id="IPR000847">
    <property type="entry name" value="LysR_HTH_N"/>
</dbReference>
<evidence type="ECO:0000256" key="2">
    <source>
        <dbReference type="ARBA" id="ARBA00023015"/>
    </source>
</evidence>
<dbReference type="GO" id="GO:0032993">
    <property type="term" value="C:protein-DNA complex"/>
    <property type="evidence" value="ECO:0007669"/>
    <property type="project" value="TreeGrafter"/>
</dbReference>
<dbReference type="PROSITE" id="PS50931">
    <property type="entry name" value="HTH_LYSR"/>
    <property type="match status" value="1"/>
</dbReference>
<dbReference type="GO" id="GO:0003677">
    <property type="term" value="F:DNA binding"/>
    <property type="evidence" value="ECO:0007669"/>
    <property type="project" value="UniProtKB-KW"/>
</dbReference>
<dbReference type="Pfam" id="PF03466">
    <property type="entry name" value="LysR_substrate"/>
    <property type="match status" value="1"/>
</dbReference>
<keyword evidence="3 6" id="KW-0238">DNA-binding</keyword>
<dbReference type="Pfam" id="PF00126">
    <property type="entry name" value="HTH_1"/>
    <property type="match status" value="1"/>
</dbReference>
<dbReference type="PRINTS" id="PR00039">
    <property type="entry name" value="HTHLYSR"/>
</dbReference>
<dbReference type="Gene3D" id="1.10.10.10">
    <property type="entry name" value="Winged helix-like DNA-binding domain superfamily/Winged helix DNA-binding domain"/>
    <property type="match status" value="1"/>
</dbReference>
<evidence type="ECO:0000256" key="4">
    <source>
        <dbReference type="ARBA" id="ARBA00023163"/>
    </source>
</evidence>
<comment type="similarity">
    <text evidence="1">Belongs to the LysR transcriptional regulatory family.</text>
</comment>
<dbReference type="InterPro" id="IPR036390">
    <property type="entry name" value="WH_DNA-bd_sf"/>
</dbReference>
<protein>
    <submittedName>
        <fullName evidence="6">DNA-binding transcriptional regulator, LysR family</fullName>
    </submittedName>
</protein>
<dbReference type="RefSeq" id="WP_091038449.1">
    <property type="nucleotide sequence ID" value="NZ_FNAD01000011.1"/>
</dbReference>
<dbReference type="PANTHER" id="PTHR30346:SF28">
    <property type="entry name" value="HTH-TYPE TRANSCRIPTIONAL REGULATOR CYNR"/>
    <property type="match status" value="1"/>
</dbReference>
<dbReference type="Gene3D" id="3.40.190.290">
    <property type="match status" value="1"/>
</dbReference>
<dbReference type="GO" id="GO:0003700">
    <property type="term" value="F:DNA-binding transcription factor activity"/>
    <property type="evidence" value="ECO:0007669"/>
    <property type="project" value="InterPro"/>
</dbReference>
<dbReference type="CDD" id="cd05466">
    <property type="entry name" value="PBP2_LTTR_substrate"/>
    <property type="match status" value="1"/>
</dbReference>
<dbReference type="SUPFAM" id="SSF53850">
    <property type="entry name" value="Periplasmic binding protein-like II"/>
    <property type="match status" value="1"/>
</dbReference>